<comment type="caution">
    <text evidence="2">The sequence shown here is derived from an EMBL/GenBank/DDBJ whole genome shotgun (WGS) entry which is preliminary data.</text>
</comment>
<gene>
    <name evidence="2" type="ORF">C0Q70_16533</name>
</gene>
<keyword evidence="3" id="KW-1185">Reference proteome</keyword>
<evidence type="ECO:0000313" key="3">
    <source>
        <dbReference type="Proteomes" id="UP000245119"/>
    </source>
</evidence>
<evidence type="ECO:0000313" key="2">
    <source>
        <dbReference type="EMBL" id="PVD23269.1"/>
    </source>
</evidence>
<reference evidence="2 3" key="1">
    <citation type="submission" date="2018-04" db="EMBL/GenBank/DDBJ databases">
        <title>The genome of golden apple snail Pomacea canaliculata provides insight into stress tolerance and invasive adaptation.</title>
        <authorList>
            <person name="Liu C."/>
            <person name="Liu B."/>
            <person name="Ren Y."/>
            <person name="Zhang Y."/>
            <person name="Wang H."/>
            <person name="Li S."/>
            <person name="Jiang F."/>
            <person name="Yin L."/>
            <person name="Zhang G."/>
            <person name="Qian W."/>
            <person name="Fan W."/>
        </authorList>
    </citation>
    <scope>NUCLEOTIDE SEQUENCE [LARGE SCALE GENOMIC DNA]</scope>
    <source>
        <strain evidence="2">SZHN2017</strain>
        <tissue evidence="2">Muscle</tissue>
    </source>
</reference>
<accession>A0A2T7NQ21</accession>
<proteinExistence type="predicted"/>
<evidence type="ECO:0000256" key="1">
    <source>
        <dbReference type="SAM" id="MobiDB-lite"/>
    </source>
</evidence>
<dbReference type="Proteomes" id="UP000245119">
    <property type="component" value="Linkage Group LG10"/>
</dbReference>
<protein>
    <submittedName>
        <fullName evidence="2">Uncharacterized protein</fullName>
    </submittedName>
</protein>
<organism evidence="2 3">
    <name type="scientific">Pomacea canaliculata</name>
    <name type="common">Golden apple snail</name>
    <dbReference type="NCBI Taxonomy" id="400727"/>
    <lineage>
        <taxon>Eukaryota</taxon>
        <taxon>Metazoa</taxon>
        <taxon>Spiralia</taxon>
        <taxon>Lophotrochozoa</taxon>
        <taxon>Mollusca</taxon>
        <taxon>Gastropoda</taxon>
        <taxon>Caenogastropoda</taxon>
        <taxon>Architaenioglossa</taxon>
        <taxon>Ampullarioidea</taxon>
        <taxon>Ampullariidae</taxon>
        <taxon>Pomacea</taxon>
    </lineage>
</organism>
<dbReference type="EMBL" id="PZQS01000010">
    <property type="protein sequence ID" value="PVD23269.1"/>
    <property type="molecule type" value="Genomic_DNA"/>
</dbReference>
<sequence>MKQRSLPGEWALRRPLTLSVKKSQFVVLRRHANPLEVLVSLLKELAALKKLSESQRVSRKNLAVLIAAISLRVTLDEIEEEKVTVPGAKLLIELQSSPPLATGNNELRTGSRPDGPLTSKGKLRSLCLAQDPILGKSLEERAILNT</sequence>
<feature type="region of interest" description="Disordered" evidence="1">
    <location>
        <begin position="96"/>
        <end position="121"/>
    </location>
</feature>
<dbReference type="AlphaFoldDB" id="A0A2T7NQ21"/>
<name>A0A2T7NQ21_POMCA</name>
<feature type="compositionally biased region" description="Polar residues" evidence="1">
    <location>
        <begin position="96"/>
        <end position="108"/>
    </location>
</feature>